<evidence type="ECO:0000313" key="2">
    <source>
        <dbReference type="EMBL" id="CAF1398911.1"/>
    </source>
</evidence>
<keyword evidence="3" id="KW-1185">Reference proteome</keyword>
<name>A0A814C8L9_ADIRI</name>
<reference evidence="1" key="1">
    <citation type="submission" date="2021-02" db="EMBL/GenBank/DDBJ databases">
        <authorList>
            <person name="Nowell W R."/>
        </authorList>
    </citation>
    <scope>NUCLEOTIDE SEQUENCE</scope>
</reference>
<proteinExistence type="predicted"/>
<evidence type="ECO:0000313" key="3">
    <source>
        <dbReference type="Proteomes" id="UP000663828"/>
    </source>
</evidence>
<dbReference type="EMBL" id="CAJNOJ010000323">
    <property type="protein sequence ID" value="CAF1398911.1"/>
    <property type="molecule type" value="Genomic_DNA"/>
</dbReference>
<organism evidence="1 3">
    <name type="scientific">Adineta ricciae</name>
    <name type="common">Rotifer</name>
    <dbReference type="NCBI Taxonomy" id="249248"/>
    <lineage>
        <taxon>Eukaryota</taxon>
        <taxon>Metazoa</taxon>
        <taxon>Spiralia</taxon>
        <taxon>Gnathifera</taxon>
        <taxon>Rotifera</taxon>
        <taxon>Eurotatoria</taxon>
        <taxon>Bdelloidea</taxon>
        <taxon>Adinetida</taxon>
        <taxon>Adinetidae</taxon>
        <taxon>Adineta</taxon>
    </lineage>
</organism>
<dbReference type="AlphaFoldDB" id="A0A814C8L9"/>
<accession>A0A814C8L9</accession>
<evidence type="ECO:0000313" key="1">
    <source>
        <dbReference type="EMBL" id="CAF0939842.1"/>
    </source>
</evidence>
<dbReference type="OrthoDB" id="10039611at2759"/>
<dbReference type="EMBL" id="CAJNOR010000530">
    <property type="protein sequence ID" value="CAF0939842.1"/>
    <property type="molecule type" value="Genomic_DNA"/>
</dbReference>
<protein>
    <recommendedName>
        <fullName evidence="4">Tc1-like transposase DDE domain-containing protein</fullName>
    </recommendedName>
</protein>
<dbReference type="Proteomes" id="UP000663852">
    <property type="component" value="Unassembled WGS sequence"/>
</dbReference>
<sequence length="205" mass="23395">MVSDVLTAHPDNPLFQRSQNEWAAVVTKYHELLEYDGGQCIERSASGSIQVGFESYFDNDGIINQFTRLFKILPFKKAYAKQSFMLLWAMLPNTRCKIDQMSYSDKNGKQHTVDCFFTTGENKGQSKGLLILAKELGISVPPKAKLEEIKQLLNAHEAFRNISKLKTVARTYGIAISFSPKFHCELNPIEGLWAHSKQYIRRRTD</sequence>
<comment type="caution">
    <text evidence="1">The sequence shown here is derived from an EMBL/GenBank/DDBJ whole genome shotgun (WGS) entry which is preliminary data.</text>
</comment>
<evidence type="ECO:0008006" key="4">
    <source>
        <dbReference type="Google" id="ProtNLM"/>
    </source>
</evidence>
<dbReference type="Proteomes" id="UP000663828">
    <property type="component" value="Unassembled WGS sequence"/>
</dbReference>
<gene>
    <name evidence="2" type="ORF">EDS130_LOCUS35890</name>
    <name evidence="1" type="ORF">XAT740_LOCUS10054</name>
</gene>